<dbReference type="InterPro" id="IPR011006">
    <property type="entry name" value="CheY-like_superfamily"/>
</dbReference>
<comment type="caution">
    <text evidence="6">The sequence shown here is derived from an EMBL/GenBank/DDBJ whole genome shotgun (WGS) entry which is preliminary data.</text>
</comment>
<dbReference type="Gene3D" id="6.10.250.690">
    <property type="match status" value="1"/>
</dbReference>
<dbReference type="PROSITE" id="PS51755">
    <property type="entry name" value="OMPR_PHOB"/>
    <property type="match status" value="1"/>
</dbReference>
<dbReference type="PROSITE" id="PS50110">
    <property type="entry name" value="RESPONSE_REGULATORY"/>
    <property type="match status" value="1"/>
</dbReference>
<dbReference type="EMBL" id="BMKF01000001">
    <property type="protein sequence ID" value="GGB56920.1"/>
    <property type="molecule type" value="Genomic_DNA"/>
</dbReference>
<accession>A0ABQ1J0Z7</accession>
<evidence type="ECO:0000256" key="2">
    <source>
        <dbReference type="PROSITE-ProRule" id="PRU00169"/>
    </source>
</evidence>
<protein>
    <submittedName>
        <fullName evidence="6">DNA-binding response regulator</fullName>
    </submittedName>
</protein>
<evidence type="ECO:0000313" key="7">
    <source>
        <dbReference type="Proteomes" id="UP000628854"/>
    </source>
</evidence>
<proteinExistence type="predicted"/>
<dbReference type="Pfam" id="PF00486">
    <property type="entry name" value="Trans_reg_C"/>
    <property type="match status" value="1"/>
</dbReference>
<evidence type="ECO:0000259" key="4">
    <source>
        <dbReference type="PROSITE" id="PS50110"/>
    </source>
</evidence>
<dbReference type="PANTHER" id="PTHR48111:SF76">
    <property type="entry name" value="TWO-COMPONENT RESPONSE REGULATOR"/>
    <property type="match status" value="1"/>
</dbReference>
<feature type="domain" description="OmpR/PhoB-type" evidence="5">
    <location>
        <begin position="127"/>
        <end position="225"/>
    </location>
</feature>
<organism evidence="6 7">
    <name type="scientific">Henriciella pelagia</name>
    <dbReference type="NCBI Taxonomy" id="1977912"/>
    <lineage>
        <taxon>Bacteria</taxon>
        <taxon>Pseudomonadati</taxon>
        <taxon>Pseudomonadota</taxon>
        <taxon>Alphaproteobacteria</taxon>
        <taxon>Hyphomonadales</taxon>
        <taxon>Hyphomonadaceae</taxon>
        <taxon>Henriciella</taxon>
    </lineage>
</organism>
<dbReference type="Gene3D" id="1.10.10.10">
    <property type="entry name" value="Winged helix-like DNA-binding domain superfamily/Winged helix DNA-binding domain"/>
    <property type="match status" value="1"/>
</dbReference>
<evidence type="ECO:0000313" key="6">
    <source>
        <dbReference type="EMBL" id="GGB56920.1"/>
    </source>
</evidence>
<reference evidence="7" key="1">
    <citation type="journal article" date="2019" name="Int. J. Syst. Evol. Microbiol.">
        <title>The Global Catalogue of Microorganisms (GCM) 10K type strain sequencing project: providing services to taxonomists for standard genome sequencing and annotation.</title>
        <authorList>
            <consortium name="The Broad Institute Genomics Platform"/>
            <consortium name="The Broad Institute Genome Sequencing Center for Infectious Disease"/>
            <person name="Wu L."/>
            <person name="Ma J."/>
        </authorList>
    </citation>
    <scope>NUCLEOTIDE SEQUENCE [LARGE SCALE GENOMIC DNA]</scope>
    <source>
        <strain evidence="7">CGMCC 1.15928</strain>
    </source>
</reference>
<dbReference type="PANTHER" id="PTHR48111">
    <property type="entry name" value="REGULATOR OF RPOS"/>
    <property type="match status" value="1"/>
</dbReference>
<evidence type="ECO:0000259" key="5">
    <source>
        <dbReference type="PROSITE" id="PS51755"/>
    </source>
</evidence>
<dbReference type="InterPro" id="IPR039420">
    <property type="entry name" value="WalR-like"/>
</dbReference>
<keyword evidence="2" id="KW-0597">Phosphoprotein</keyword>
<dbReference type="SMART" id="SM00448">
    <property type="entry name" value="REC"/>
    <property type="match status" value="1"/>
</dbReference>
<dbReference type="InterPro" id="IPR001867">
    <property type="entry name" value="OmpR/PhoB-type_DNA-bd"/>
</dbReference>
<keyword evidence="7" id="KW-1185">Reference proteome</keyword>
<keyword evidence="1 3" id="KW-0238">DNA-binding</keyword>
<dbReference type="SUPFAM" id="SSF52172">
    <property type="entry name" value="CheY-like"/>
    <property type="match status" value="1"/>
</dbReference>
<name>A0ABQ1J0Z7_9PROT</name>
<feature type="modified residue" description="4-aspartylphosphate" evidence="2">
    <location>
        <position position="52"/>
    </location>
</feature>
<sequence length="225" mass="25315">MMRVLVIEDDREHATFINKVLSEAGHDVETAYDGANGLALARDGEFDAMVVDRMLPEKDGLKLVEEYRTGGGQTPALFLSALSDVENRVEGLKVGADDYLAKPFAPAELAARVEALGRRQVKDEPPVTKLKVGDLEMDLLARKVWRAGQKIDLQPREFRLLEFLMRHAGQVVTRTMLLEKVWDYHFDPQTNVIDVHVSRLRAKIDKDFDEPLLQTVRGAGYCLQA</sequence>
<dbReference type="InterPro" id="IPR001789">
    <property type="entry name" value="Sig_transdc_resp-reg_receiver"/>
</dbReference>
<feature type="domain" description="Response regulatory" evidence="4">
    <location>
        <begin position="3"/>
        <end position="117"/>
    </location>
</feature>
<feature type="DNA-binding region" description="OmpR/PhoB-type" evidence="3">
    <location>
        <begin position="127"/>
        <end position="225"/>
    </location>
</feature>
<dbReference type="SMART" id="SM00862">
    <property type="entry name" value="Trans_reg_C"/>
    <property type="match status" value="1"/>
</dbReference>
<dbReference type="Proteomes" id="UP000628854">
    <property type="component" value="Unassembled WGS sequence"/>
</dbReference>
<evidence type="ECO:0000256" key="1">
    <source>
        <dbReference type="ARBA" id="ARBA00023125"/>
    </source>
</evidence>
<dbReference type="GO" id="GO:0003677">
    <property type="term" value="F:DNA binding"/>
    <property type="evidence" value="ECO:0007669"/>
    <property type="project" value="UniProtKB-KW"/>
</dbReference>
<gene>
    <name evidence="6" type="ORF">GCM10011503_01590</name>
</gene>
<dbReference type="CDD" id="cd00383">
    <property type="entry name" value="trans_reg_C"/>
    <property type="match status" value="1"/>
</dbReference>
<dbReference type="InterPro" id="IPR036388">
    <property type="entry name" value="WH-like_DNA-bd_sf"/>
</dbReference>
<dbReference type="Pfam" id="PF00072">
    <property type="entry name" value="Response_reg"/>
    <property type="match status" value="1"/>
</dbReference>
<dbReference type="Gene3D" id="3.40.50.2300">
    <property type="match status" value="1"/>
</dbReference>
<evidence type="ECO:0000256" key="3">
    <source>
        <dbReference type="PROSITE-ProRule" id="PRU01091"/>
    </source>
</evidence>